<feature type="compositionally biased region" description="Polar residues" evidence="4">
    <location>
        <begin position="795"/>
        <end position="808"/>
    </location>
</feature>
<feature type="compositionally biased region" description="Basic residues" evidence="4">
    <location>
        <begin position="247"/>
        <end position="256"/>
    </location>
</feature>
<dbReference type="SUPFAM" id="SSF52540">
    <property type="entry name" value="P-loop containing nucleoside triphosphate hydrolases"/>
    <property type="match status" value="1"/>
</dbReference>
<keyword evidence="1" id="KW-0547">Nucleotide-binding</keyword>
<name>A0AB38CZ79_9MYCO</name>
<feature type="compositionally biased region" description="Basic and acidic residues" evidence="4">
    <location>
        <begin position="257"/>
        <end position="275"/>
    </location>
</feature>
<dbReference type="PROSITE" id="PS51206">
    <property type="entry name" value="SF3_HELICASE_1"/>
    <property type="match status" value="1"/>
</dbReference>
<dbReference type="InterPro" id="IPR045455">
    <property type="entry name" value="NrS-1_pol-like_helicase"/>
</dbReference>
<dbReference type="Proteomes" id="UP000185210">
    <property type="component" value="Unassembled WGS sequence"/>
</dbReference>
<sequence length="808" mass="88085">MSTDIELPGQELSDERRQMLVDSGIRGGYLDDPEVLIREVCGQDDLDAMPNQPFAWVTDANGGNPRGLLFGWRDAAGAVRWQCRPDAPPVDDKGRPKKYLFIKDGAPRYGIRSDAGDKSIVWVVEGTKQSHAVASYLGDAVTVVGIPGVTAWSGGGEDRWNLPPEVIRLCAGRDVYALPDADAGENPNVYEAMEKLAKAVGPAAKSVKFIPCPGGGSQGIDDYLAVFDTDEERANILRKLPSDAYHKPAKRKPPARLRRDEKRQAKEEQEAARAESIDEVMTAFGEGRAATDESGQRRVSDGSVWMREGGGLAVADLGTAILESPTPVATTPSGVVSVYIRRGVYVVTERALTSVSAGVLGNHFTPSNSSTLGQWLDATCDAEGRVLPVGQTGKPFINFRNGMLHIDTLELHPHDPKYMSTRQVPCDWNSDATCPTYLSWLIDRVGEKQVHVVEEAISQFLDESRTPNKGLFLFGPSRSGKSTMLSIAEAMAGDSELVAALSLQQLGKDHFASAELYGKALNIAGDLPKGHIEDLSVFKQALGEDPITANRKYGRMFTFKNTAAFLMSANTVPTVSEESSAYLNRIVPVSFPKTYQGKEDPTVKDAILAELPGIAVRWVLARRAHRARRYRWLTPHPAVAAAFGQASDRVARFVADCCIVGGQRSARPGREGTDFGGTGGWRTGIEAPLSDCHEAFKAWAHDEASRSMGRSTFRARLEVQPGFNWVRDPIASDSRSTNLIIKPRAQWGATRWSVDSPDDLIRVLFPEEHAKATQAVEAPKGDGVVVPLPHRTPQRSRSLFQSTYAQEN</sequence>
<dbReference type="PANTHER" id="PTHR35372:SF2">
    <property type="entry name" value="SF3 HELICASE DOMAIN-CONTAINING PROTEIN"/>
    <property type="match status" value="1"/>
</dbReference>
<evidence type="ECO:0000259" key="5">
    <source>
        <dbReference type="PROSITE" id="PS51206"/>
    </source>
</evidence>
<dbReference type="InterPro" id="IPR014818">
    <property type="entry name" value="Phage/plasmid_primase_P4_C"/>
</dbReference>
<evidence type="ECO:0000256" key="2">
    <source>
        <dbReference type="ARBA" id="ARBA00022801"/>
    </source>
</evidence>
<feature type="region of interest" description="Disordered" evidence="4">
    <location>
        <begin position="239"/>
        <end position="275"/>
    </location>
</feature>
<reference evidence="6 7" key="1">
    <citation type="submission" date="2016-11" db="EMBL/GenBank/DDBJ databases">
        <authorList>
            <consortium name="Pathogen Informatics"/>
        </authorList>
    </citation>
    <scope>NUCLEOTIDE SEQUENCE [LARGE SCALE GENOMIC DNA]</scope>
    <source>
        <strain evidence="6 7">104</strain>
    </source>
</reference>
<evidence type="ECO:0000256" key="3">
    <source>
        <dbReference type="ARBA" id="ARBA00022840"/>
    </source>
</evidence>
<comment type="caution">
    <text evidence="6">The sequence shown here is derived from an EMBL/GenBank/DDBJ whole genome shotgun (WGS) entry which is preliminary data.</text>
</comment>
<dbReference type="InterPro" id="IPR027417">
    <property type="entry name" value="P-loop_NTPase"/>
</dbReference>
<keyword evidence="3" id="KW-0067">ATP-binding</keyword>
<evidence type="ECO:0000256" key="4">
    <source>
        <dbReference type="SAM" id="MobiDB-lite"/>
    </source>
</evidence>
<dbReference type="GO" id="GO:0005524">
    <property type="term" value="F:ATP binding"/>
    <property type="evidence" value="ECO:0007669"/>
    <property type="project" value="UniProtKB-KW"/>
</dbReference>
<evidence type="ECO:0000313" key="6">
    <source>
        <dbReference type="EMBL" id="SIB00989.1"/>
    </source>
</evidence>
<dbReference type="AlphaFoldDB" id="A0AB38CZ79"/>
<dbReference type="InterPro" id="IPR006500">
    <property type="entry name" value="Helicase_put_C_phage/plasmid"/>
</dbReference>
<dbReference type="PANTHER" id="PTHR35372">
    <property type="entry name" value="ATP BINDING PROTEIN-RELATED"/>
    <property type="match status" value="1"/>
</dbReference>
<dbReference type="InterPro" id="IPR024385">
    <property type="entry name" value="DUF3854"/>
</dbReference>
<dbReference type="Pfam" id="PF19263">
    <property type="entry name" value="DUF5906"/>
    <property type="match status" value="1"/>
</dbReference>
<proteinExistence type="predicted"/>
<gene>
    <name evidence="6" type="ORF">SAMEA2070301_02703</name>
</gene>
<accession>A0AB38CZ79</accession>
<evidence type="ECO:0000256" key="1">
    <source>
        <dbReference type="ARBA" id="ARBA00022741"/>
    </source>
</evidence>
<dbReference type="GO" id="GO:0016787">
    <property type="term" value="F:hydrolase activity"/>
    <property type="evidence" value="ECO:0007669"/>
    <property type="project" value="UniProtKB-KW"/>
</dbReference>
<feature type="domain" description="SF3 helicase" evidence="5">
    <location>
        <begin position="448"/>
        <end position="604"/>
    </location>
</feature>
<dbReference type="Gene3D" id="3.40.50.300">
    <property type="entry name" value="P-loop containing nucleotide triphosphate hydrolases"/>
    <property type="match status" value="1"/>
</dbReference>
<dbReference type="Pfam" id="PF12965">
    <property type="entry name" value="DUF3854"/>
    <property type="match status" value="1"/>
</dbReference>
<dbReference type="Pfam" id="PF08706">
    <property type="entry name" value="D5_N"/>
    <property type="match status" value="1"/>
</dbReference>
<dbReference type="EMBL" id="FSHM01000003">
    <property type="protein sequence ID" value="SIB00989.1"/>
    <property type="molecule type" value="Genomic_DNA"/>
</dbReference>
<keyword evidence="2" id="KW-0378">Hydrolase</keyword>
<dbReference type="InterPro" id="IPR051620">
    <property type="entry name" value="ORF904-like_C"/>
</dbReference>
<organism evidence="6 7">
    <name type="scientific">Mycobacteroides abscessus subsp. abscessus</name>
    <dbReference type="NCBI Taxonomy" id="1185650"/>
    <lineage>
        <taxon>Bacteria</taxon>
        <taxon>Bacillati</taxon>
        <taxon>Actinomycetota</taxon>
        <taxon>Actinomycetes</taxon>
        <taxon>Mycobacteriales</taxon>
        <taxon>Mycobacteriaceae</taxon>
        <taxon>Mycobacteroides</taxon>
        <taxon>Mycobacteroides abscessus</taxon>
    </lineage>
</organism>
<protein>
    <submittedName>
        <fullName evidence="6">Phage/plasmid primase, P4 family, C-terminal domain</fullName>
    </submittedName>
</protein>
<dbReference type="RefSeq" id="WP_074245844.1">
    <property type="nucleotide sequence ID" value="NZ_FRYS01000015.1"/>
</dbReference>
<dbReference type="InterPro" id="IPR014015">
    <property type="entry name" value="Helicase_SF3_DNA-vir"/>
</dbReference>
<evidence type="ECO:0000313" key="7">
    <source>
        <dbReference type="Proteomes" id="UP000185210"/>
    </source>
</evidence>
<dbReference type="NCBIfam" id="TIGR01613">
    <property type="entry name" value="primase_Cterm"/>
    <property type="match status" value="1"/>
</dbReference>
<feature type="region of interest" description="Disordered" evidence="4">
    <location>
        <begin position="781"/>
        <end position="808"/>
    </location>
</feature>